<evidence type="ECO:0000313" key="7">
    <source>
        <dbReference type="Proteomes" id="UP001149090"/>
    </source>
</evidence>
<feature type="signal peptide" evidence="5">
    <location>
        <begin position="1"/>
        <end position="20"/>
    </location>
</feature>
<dbReference type="Pfam" id="PF03022">
    <property type="entry name" value="MRJP"/>
    <property type="match status" value="1"/>
</dbReference>
<comment type="caution">
    <text evidence="6">The sequence shown here is derived from an EMBL/GenBank/DDBJ whole genome shotgun (WGS) entry which is preliminary data.</text>
</comment>
<feature type="chain" id="PRO_5040303131" evidence="5">
    <location>
        <begin position="21"/>
        <end position="468"/>
    </location>
</feature>
<keyword evidence="5" id="KW-0732">Signal</keyword>
<dbReference type="AlphaFoldDB" id="A0A9Q0LEB4"/>
<dbReference type="EMBL" id="JAPDFW010000086">
    <property type="protein sequence ID" value="KAJ5071661.1"/>
    <property type="molecule type" value="Genomic_DNA"/>
</dbReference>
<keyword evidence="3" id="KW-0964">Secreted</keyword>
<evidence type="ECO:0000256" key="5">
    <source>
        <dbReference type="SAM" id="SignalP"/>
    </source>
</evidence>
<evidence type="ECO:0000313" key="6">
    <source>
        <dbReference type="EMBL" id="KAJ5071661.1"/>
    </source>
</evidence>
<comment type="similarity">
    <text evidence="2">Belongs to the major royal jelly protein family.</text>
</comment>
<reference evidence="6" key="1">
    <citation type="submission" date="2022-10" db="EMBL/GenBank/DDBJ databases">
        <title>Novel sulphate-reducing endosymbionts in the free-living metamonad Anaeramoeba.</title>
        <authorList>
            <person name="Jerlstrom-Hultqvist J."/>
            <person name="Cepicka I."/>
            <person name="Gallot-Lavallee L."/>
            <person name="Salas-Leiva D."/>
            <person name="Curtis B.A."/>
            <person name="Zahonova K."/>
            <person name="Pipaliya S."/>
            <person name="Dacks J."/>
            <person name="Roger A.J."/>
        </authorList>
    </citation>
    <scope>NUCLEOTIDE SEQUENCE</scope>
    <source>
        <strain evidence="6">BMAN</strain>
    </source>
</reference>
<dbReference type="SUPFAM" id="SSF63829">
    <property type="entry name" value="Calcium-dependent phosphotriesterase"/>
    <property type="match status" value="1"/>
</dbReference>
<keyword evidence="7" id="KW-1185">Reference proteome</keyword>
<gene>
    <name evidence="6" type="ORF">M0811_10070</name>
</gene>
<dbReference type="PANTHER" id="PTHR10009:SF18">
    <property type="entry name" value="PROTEIN YELLOW-LIKE PROTEIN"/>
    <property type="match status" value="1"/>
</dbReference>
<evidence type="ECO:0000256" key="3">
    <source>
        <dbReference type="ARBA" id="ARBA00022525"/>
    </source>
</evidence>
<comment type="subcellular location">
    <subcellularLocation>
        <location evidence="1">Secreted</location>
    </subcellularLocation>
</comment>
<dbReference type="PANTHER" id="PTHR10009">
    <property type="entry name" value="PROTEIN YELLOW-RELATED"/>
    <property type="match status" value="1"/>
</dbReference>
<feature type="transmembrane region" description="Helical" evidence="4">
    <location>
        <begin position="427"/>
        <end position="447"/>
    </location>
</feature>
<evidence type="ECO:0000256" key="2">
    <source>
        <dbReference type="ARBA" id="ARBA00009127"/>
    </source>
</evidence>
<dbReference type="InterPro" id="IPR017996">
    <property type="entry name" value="MRJP/yellow-related"/>
</dbReference>
<evidence type="ECO:0000256" key="4">
    <source>
        <dbReference type="SAM" id="Phobius"/>
    </source>
</evidence>
<keyword evidence="4" id="KW-0812">Transmembrane</keyword>
<organism evidence="6 7">
    <name type="scientific">Anaeramoeba ignava</name>
    <name type="common">Anaerobic marine amoeba</name>
    <dbReference type="NCBI Taxonomy" id="1746090"/>
    <lineage>
        <taxon>Eukaryota</taxon>
        <taxon>Metamonada</taxon>
        <taxon>Anaeramoebidae</taxon>
        <taxon>Anaeramoeba</taxon>
    </lineage>
</organism>
<dbReference type="OMA" id="MWILDNG"/>
<dbReference type="InterPro" id="IPR011042">
    <property type="entry name" value="6-blade_b-propeller_TolB-like"/>
</dbReference>
<sequence length="468" mass="53143">MQFKLIFVFSLLIFIPNSFSNPVIGQKTLVYAWNYVNYTFQTQEETDEYFNNKYYENVFVAGVKVDSFGRYFVTTPRWKEGIPATLGIVITDAEDNLYIQPYPSWEMNKLGDPNALQSVLGFEIDNQDRIWILDQGKCNGSAAINGSIKLLIYDLKTDNLIQKYVFSESEASLSNSFLNDIVVDVVDGFGYISDSGLPLVEGDELDGGILVYDFNKNTAKRVLNHQTCTQNSSLWISINGEHVYHDQPMETGADGIALSPDRTVLVFCPLTSRTNYRINTEYLKNWKLNDNELVQHVVSMPKLSASDGLAFGNNSVLFVTGLETSSIYSYDNPIQNPSKFEILTSDTQSMLWPDTIGFDHQGNIVVVSNQLHKFLMNELVFNLTNPMDFINFRIWKIYADCDSYLFYSSPQPSSTSSSSSSNTVRNVFIALTAVFAVGFIFLLINQFRLHRKYKPRRMFSPETNSLLN</sequence>
<dbReference type="PRINTS" id="PR01366">
    <property type="entry name" value="ROYALJELLY"/>
</dbReference>
<proteinExistence type="inferred from homology"/>
<keyword evidence="4" id="KW-1133">Transmembrane helix</keyword>
<name>A0A9Q0LEB4_ANAIG</name>
<dbReference type="Gene3D" id="2.120.10.30">
    <property type="entry name" value="TolB, C-terminal domain"/>
    <property type="match status" value="1"/>
</dbReference>
<dbReference type="Proteomes" id="UP001149090">
    <property type="component" value="Unassembled WGS sequence"/>
</dbReference>
<evidence type="ECO:0000256" key="1">
    <source>
        <dbReference type="ARBA" id="ARBA00004613"/>
    </source>
</evidence>
<keyword evidence="4" id="KW-0472">Membrane</keyword>
<dbReference type="GO" id="GO:0005576">
    <property type="term" value="C:extracellular region"/>
    <property type="evidence" value="ECO:0007669"/>
    <property type="project" value="UniProtKB-SubCell"/>
</dbReference>
<accession>A0A9Q0LEB4</accession>
<dbReference type="OrthoDB" id="7776143at2759"/>
<protein>
    <submittedName>
        <fullName evidence="6">Protein yellow-related</fullName>
    </submittedName>
</protein>